<evidence type="ECO:0000256" key="9">
    <source>
        <dbReference type="SAM" id="Phobius"/>
    </source>
</evidence>
<feature type="transmembrane region" description="Helical" evidence="9">
    <location>
        <begin position="89"/>
        <end position="107"/>
    </location>
</feature>
<evidence type="ECO:0000256" key="3">
    <source>
        <dbReference type="ARBA" id="ARBA00022692"/>
    </source>
</evidence>
<keyword evidence="6 9" id="KW-0472">Membrane</keyword>
<dbReference type="PANTHER" id="PTHR11003:SF337">
    <property type="entry name" value="POTASSIUM CHANNEL DOMAIN-CONTAINING PROTEIN"/>
    <property type="match status" value="1"/>
</dbReference>
<dbReference type="OrthoDB" id="297496at2759"/>
<dbReference type="AlphaFoldDB" id="A0A238BP20"/>
<reference evidence="11 12" key="1">
    <citation type="submission" date="2015-12" db="EMBL/GenBank/DDBJ databases">
        <title>Draft genome of the nematode, Onchocerca flexuosa.</title>
        <authorList>
            <person name="Mitreva M."/>
        </authorList>
    </citation>
    <scope>NUCLEOTIDE SEQUENCE [LARGE SCALE GENOMIC DNA]</scope>
    <source>
        <strain evidence="11">Red Deer</strain>
    </source>
</reference>
<evidence type="ECO:0000313" key="11">
    <source>
        <dbReference type="EMBL" id="OZC06395.1"/>
    </source>
</evidence>
<keyword evidence="5" id="KW-0406">Ion transport</keyword>
<dbReference type="PANTHER" id="PTHR11003">
    <property type="entry name" value="POTASSIUM CHANNEL, SUBFAMILY K"/>
    <property type="match status" value="1"/>
</dbReference>
<evidence type="ECO:0000256" key="1">
    <source>
        <dbReference type="ARBA" id="ARBA00004141"/>
    </source>
</evidence>
<evidence type="ECO:0000256" key="5">
    <source>
        <dbReference type="ARBA" id="ARBA00023065"/>
    </source>
</evidence>
<evidence type="ECO:0000259" key="10">
    <source>
        <dbReference type="Pfam" id="PF07885"/>
    </source>
</evidence>
<dbReference type="EMBL" id="KZ270122">
    <property type="protein sequence ID" value="OZC06395.1"/>
    <property type="molecule type" value="Genomic_DNA"/>
</dbReference>
<dbReference type="SUPFAM" id="SSF81324">
    <property type="entry name" value="Voltage-gated potassium channels"/>
    <property type="match status" value="1"/>
</dbReference>
<keyword evidence="4 9" id="KW-1133">Transmembrane helix</keyword>
<dbReference type="Pfam" id="PF07885">
    <property type="entry name" value="Ion_trans_2"/>
    <property type="match status" value="1"/>
</dbReference>
<protein>
    <recommendedName>
        <fullName evidence="10">Potassium channel domain-containing protein</fullName>
    </recommendedName>
</protein>
<feature type="domain" description="Potassium channel" evidence="10">
    <location>
        <begin position="54"/>
        <end position="110"/>
    </location>
</feature>
<evidence type="ECO:0000313" key="12">
    <source>
        <dbReference type="Proteomes" id="UP000242913"/>
    </source>
</evidence>
<evidence type="ECO:0000256" key="4">
    <source>
        <dbReference type="ARBA" id="ARBA00022989"/>
    </source>
</evidence>
<keyword evidence="12" id="KW-1185">Reference proteome</keyword>
<evidence type="ECO:0000256" key="8">
    <source>
        <dbReference type="SAM" id="MobiDB-lite"/>
    </source>
</evidence>
<sequence>VVSELYRFIDSSDVIEEAEVKNKAHQLLKIFELQLVNAVNFEGYDDKDVITPNYQWTFSGALLFSITVFTTIGYGHICPKTPLGRGMTMLYAMFGIPLMLLCLANIAESLAQVFTFVYFKVCCAYCRWQQNRRRICRSAISFRYHPNAPVNARRVPPSRHGQRYIGMRRHGSLTRMHGTRTRNSDTKSIRSKISLNNKSDTTSLSGRKNFISHNIRTNRDINQKLSLGLPIRNHSNEVPLRGSSLRIPNELRRNNGSSLSPRPATKRPYVYSRGGIPVRYQNDNKSRGAFVELKTYAGGTLGTSTNLHPHVTGRISVPQLRFIIKSFLISIIQVSLFIHLSIFIPSIRLIEQFLEY</sequence>
<dbReference type="Gene3D" id="1.10.287.70">
    <property type="match status" value="1"/>
</dbReference>
<dbReference type="GO" id="GO:0015271">
    <property type="term" value="F:outward rectifier potassium channel activity"/>
    <property type="evidence" value="ECO:0007669"/>
    <property type="project" value="TreeGrafter"/>
</dbReference>
<feature type="non-terminal residue" evidence="11">
    <location>
        <position position="1"/>
    </location>
</feature>
<evidence type="ECO:0000256" key="6">
    <source>
        <dbReference type="ARBA" id="ARBA00023136"/>
    </source>
</evidence>
<evidence type="ECO:0000256" key="7">
    <source>
        <dbReference type="ARBA" id="ARBA00023303"/>
    </source>
</evidence>
<dbReference type="Proteomes" id="UP000242913">
    <property type="component" value="Unassembled WGS sequence"/>
</dbReference>
<feature type="transmembrane region" description="Helical" evidence="9">
    <location>
        <begin position="322"/>
        <end position="344"/>
    </location>
</feature>
<evidence type="ECO:0000256" key="2">
    <source>
        <dbReference type="ARBA" id="ARBA00022448"/>
    </source>
</evidence>
<dbReference type="GO" id="GO:0030322">
    <property type="term" value="P:stabilization of membrane potential"/>
    <property type="evidence" value="ECO:0007669"/>
    <property type="project" value="TreeGrafter"/>
</dbReference>
<name>A0A238BP20_9BILA</name>
<organism evidence="11 12">
    <name type="scientific">Onchocerca flexuosa</name>
    <dbReference type="NCBI Taxonomy" id="387005"/>
    <lineage>
        <taxon>Eukaryota</taxon>
        <taxon>Metazoa</taxon>
        <taxon>Ecdysozoa</taxon>
        <taxon>Nematoda</taxon>
        <taxon>Chromadorea</taxon>
        <taxon>Rhabditida</taxon>
        <taxon>Spirurina</taxon>
        <taxon>Spiruromorpha</taxon>
        <taxon>Filarioidea</taxon>
        <taxon>Onchocercidae</taxon>
        <taxon>Onchocerca</taxon>
    </lineage>
</organism>
<keyword evidence="2" id="KW-0813">Transport</keyword>
<dbReference type="GO" id="GO:0005886">
    <property type="term" value="C:plasma membrane"/>
    <property type="evidence" value="ECO:0007669"/>
    <property type="project" value="TreeGrafter"/>
</dbReference>
<gene>
    <name evidence="11" type="ORF">X798_06619</name>
</gene>
<keyword evidence="7" id="KW-0407">Ion channel</keyword>
<feature type="transmembrane region" description="Helical" evidence="9">
    <location>
        <begin position="56"/>
        <end position="77"/>
    </location>
</feature>
<feature type="region of interest" description="Disordered" evidence="8">
    <location>
        <begin position="239"/>
        <end position="266"/>
    </location>
</feature>
<keyword evidence="3 9" id="KW-0812">Transmembrane</keyword>
<dbReference type="InterPro" id="IPR003280">
    <property type="entry name" value="2pore_dom_K_chnl"/>
</dbReference>
<dbReference type="GO" id="GO:0022841">
    <property type="term" value="F:potassium ion leak channel activity"/>
    <property type="evidence" value="ECO:0007669"/>
    <property type="project" value="TreeGrafter"/>
</dbReference>
<proteinExistence type="predicted"/>
<accession>A0A238BP20</accession>
<dbReference type="InterPro" id="IPR013099">
    <property type="entry name" value="K_chnl_dom"/>
</dbReference>
<comment type="subcellular location">
    <subcellularLocation>
        <location evidence="1">Membrane</location>
        <topology evidence="1">Multi-pass membrane protein</topology>
    </subcellularLocation>
</comment>